<gene>
    <name evidence="4" type="ORF">SRL2020028_50880</name>
</gene>
<organism evidence="4 5">
    <name type="scientific">Mycobacterium kiyosense</name>
    <dbReference type="NCBI Taxonomy" id="2871094"/>
    <lineage>
        <taxon>Bacteria</taxon>
        <taxon>Bacillati</taxon>
        <taxon>Actinomycetota</taxon>
        <taxon>Actinomycetes</taxon>
        <taxon>Mycobacteriales</taxon>
        <taxon>Mycobacteriaceae</taxon>
        <taxon>Mycobacterium</taxon>
    </lineage>
</organism>
<dbReference type="EMBL" id="BRXE01000101">
    <property type="protein sequence ID" value="GLB85832.1"/>
    <property type="molecule type" value="Genomic_DNA"/>
</dbReference>
<evidence type="ECO:0000313" key="5">
    <source>
        <dbReference type="Proteomes" id="UP001165663"/>
    </source>
</evidence>
<feature type="domain" description="Tryptophan synthase beta chain-like PALP" evidence="3">
    <location>
        <begin position="3"/>
        <end position="104"/>
    </location>
</feature>
<comment type="caution">
    <text evidence="4">The sequence shown here is derived from an EMBL/GenBank/DDBJ whole genome shotgun (WGS) entry which is preliminary data.</text>
</comment>
<reference evidence="4" key="1">
    <citation type="submission" date="2022-07" db="EMBL/GenBank/DDBJ databases">
        <title>Mycobacterium kiyosense sp. nov., scotochromogenic slow-glowing species isolated from respiratory specimens.</title>
        <authorList>
            <person name="Fukano H."/>
            <person name="Kazumi Y."/>
            <person name="Sakagami N."/>
            <person name="Ato M."/>
            <person name="Mitarai S."/>
            <person name="Hoshino Y."/>
        </authorList>
    </citation>
    <scope>NUCLEOTIDE SEQUENCE</scope>
    <source>
        <strain evidence="4">SRL2020-028</strain>
    </source>
</reference>
<dbReference type="Proteomes" id="UP001165663">
    <property type="component" value="Unassembled WGS sequence"/>
</dbReference>
<keyword evidence="2" id="KW-0663">Pyridoxal phosphate</keyword>
<protein>
    <recommendedName>
        <fullName evidence="3">Tryptophan synthase beta chain-like PALP domain-containing protein</fullName>
    </recommendedName>
</protein>
<dbReference type="Pfam" id="PF00291">
    <property type="entry name" value="PALP"/>
    <property type="match status" value="1"/>
</dbReference>
<dbReference type="InterPro" id="IPR001926">
    <property type="entry name" value="TrpB-like_PALP"/>
</dbReference>
<dbReference type="PANTHER" id="PTHR10314">
    <property type="entry name" value="CYSTATHIONINE BETA-SYNTHASE"/>
    <property type="match status" value="1"/>
</dbReference>
<evidence type="ECO:0000256" key="1">
    <source>
        <dbReference type="ARBA" id="ARBA00001933"/>
    </source>
</evidence>
<evidence type="ECO:0000256" key="2">
    <source>
        <dbReference type="ARBA" id="ARBA00022898"/>
    </source>
</evidence>
<dbReference type="SUPFAM" id="SSF53686">
    <property type="entry name" value="Tryptophan synthase beta subunit-like PLP-dependent enzymes"/>
    <property type="match status" value="1"/>
</dbReference>
<evidence type="ECO:0000313" key="4">
    <source>
        <dbReference type="EMBL" id="GLB85832.1"/>
    </source>
</evidence>
<dbReference type="AlphaFoldDB" id="A0AA37V3Y5"/>
<sequence length="113" mass="12093">MAELLAADPRTWNPDQYNNPDNVGSYQSLALELLDQLGRIDVLICPVGAGGHSAGVARVLRQANPDLTLIGVDTIGSTIFRQPAAAKRLMRGLGSSIYPRNVDYPAFAEARTG</sequence>
<name>A0AA37V3Y5_9MYCO</name>
<accession>A0AA37V3Y5</accession>
<evidence type="ECO:0000259" key="3">
    <source>
        <dbReference type="Pfam" id="PF00291"/>
    </source>
</evidence>
<dbReference type="GO" id="GO:1901605">
    <property type="term" value="P:alpha-amino acid metabolic process"/>
    <property type="evidence" value="ECO:0007669"/>
    <property type="project" value="UniProtKB-ARBA"/>
</dbReference>
<dbReference type="Gene3D" id="3.40.50.1100">
    <property type="match status" value="2"/>
</dbReference>
<proteinExistence type="predicted"/>
<comment type="cofactor">
    <cofactor evidence="1">
        <name>pyridoxal 5'-phosphate</name>
        <dbReference type="ChEBI" id="CHEBI:597326"/>
    </cofactor>
</comment>
<dbReference type="InterPro" id="IPR050214">
    <property type="entry name" value="Cys_Synth/Cystath_Beta-Synth"/>
</dbReference>
<dbReference type="InterPro" id="IPR036052">
    <property type="entry name" value="TrpB-like_PALP_sf"/>
</dbReference>